<protein>
    <submittedName>
        <fullName evidence="2">Uncharacterized protein</fullName>
    </submittedName>
</protein>
<dbReference type="EMBL" id="CP026263">
    <property type="protein sequence ID" value="AWP20589.1"/>
    <property type="molecule type" value="Genomic_DNA"/>
</dbReference>
<evidence type="ECO:0000313" key="3">
    <source>
        <dbReference type="Proteomes" id="UP000246464"/>
    </source>
</evidence>
<proteinExistence type="predicted"/>
<evidence type="ECO:0000256" key="1">
    <source>
        <dbReference type="SAM" id="SignalP"/>
    </source>
</evidence>
<gene>
    <name evidence="2" type="ORF">SMAX5B_001813</name>
</gene>
<accession>A0A2U9CXG9</accession>
<feature type="chain" id="PRO_5015976890" evidence="1">
    <location>
        <begin position="19"/>
        <end position="91"/>
    </location>
</feature>
<dbReference type="AlphaFoldDB" id="A0A2U9CXG9"/>
<sequence>MGGLCVRGLLAFVHGGQAGGGDVFWCKANTWNGDFVYPCERQTENGRWWVPAAPAPTCDGSSCDVRGAGHSGRARRIAYRALRPQTYVTAM</sequence>
<keyword evidence="3" id="KW-1185">Reference proteome</keyword>
<name>A0A2U9CXG9_SCOMX</name>
<keyword evidence="1" id="KW-0732">Signal</keyword>
<feature type="signal peptide" evidence="1">
    <location>
        <begin position="1"/>
        <end position="18"/>
    </location>
</feature>
<reference evidence="2 3" key="1">
    <citation type="submission" date="2017-12" db="EMBL/GenBank/DDBJ databases">
        <title>Integrating genomic resources of turbot (Scophthalmus maximus) in depth evaluation of genetic and physical mapping variation across individuals.</title>
        <authorList>
            <person name="Martinez P."/>
        </authorList>
    </citation>
    <scope>NUCLEOTIDE SEQUENCE [LARGE SCALE GENOMIC DNA]</scope>
</reference>
<organism evidence="2 3">
    <name type="scientific">Scophthalmus maximus</name>
    <name type="common">Turbot</name>
    <name type="synonym">Psetta maxima</name>
    <dbReference type="NCBI Taxonomy" id="52904"/>
    <lineage>
        <taxon>Eukaryota</taxon>
        <taxon>Metazoa</taxon>
        <taxon>Chordata</taxon>
        <taxon>Craniata</taxon>
        <taxon>Vertebrata</taxon>
        <taxon>Euteleostomi</taxon>
        <taxon>Actinopterygii</taxon>
        <taxon>Neopterygii</taxon>
        <taxon>Teleostei</taxon>
        <taxon>Neoteleostei</taxon>
        <taxon>Acanthomorphata</taxon>
        <taxon>Carangaria</taxon>
        <taxon>Pleuronectiformes</taxon>
        <taxon>Pleuronectoidei</taxon>
        <taxon>Scophthalmidae</taxon>
        <taxon>Scophthalmus</taxon>
    </lineage>
</organism>
<evidence type="ECO:0000313" key="2">
    <source>
        <dbReference type="EMBL" id="AWP20589.1"/>
    </source>
</evidence>
<dbReference type="Proteomes" id="UP000246464">
    <property type="component" value="Chromosome 21"/>
</dbReference>